<gene>
    <name evidence="3" type="ORF">CBP36_03350</name>
</gene>
<dbReference type="Proteomes" id="UP000194440">
    <property type="component" value="Chromosome"/>
</dbReference>
<dbReference type="EMBL" id="CP021366">
    <property type="protein sequence ID" value="ART58026.1"/>
    <property type="molecule type" value="Genomic_DNA"/>
</dbReference>
<feature type="transmembrane region" description="Helical" evidence="1">
    <location>
        <begin position="48"/>
        <end position="66"/>
    </location>
</feature>
<keyword evidence="1" id="KW-0812">Transmembrane</keyword>
<organism evidence="3 4">
    <name type="scientific">Acidovorax carolinensis</name>
    <dbReference type="NCBI Taxonomy" id="553814"/>
    <lineage>
        <taxon>Bacteria</taxon>
        <taxon>Pseudomonadati</taxon>
        <taxon>Pseudomonadota</taxon>
        <taxon>Betaproteobacteria</taxon>
        <taxon>Burkholderiales</taxon>
        <taxon>Comamonadaceae</taxon>
        <taxon>Acidovorax</taxon>
    </lineage>
</organism>
<dbReference type="AlphaFoldDB" id="A0A240UA87"/>
<sequence length="380" mass="41256">MGCIMGRTACAVGRGHNAWPSVMTAPPTMHRPSFSAHSCARIARVRNALLGLGWVWLALAAVLAWLDREGRWIESGREAVVLFKLWIFWAVWAVLPWCGAALLGLREGAGRSVLRLAWLGALVLVAYSGLVEPRLLTVHEHRLRLQTPLQLPPLRLALVADVHAGLFVRGWQVERLVDRLNALDVDAVMVAGDWTYEPPRDLHALLQPFSRLRHPVWGVLGNHDTGAPGPPLEQALRQALQDHGVQVLDGRRLLADGWEVVGLSDRWGGDPRGEMARLLLPGTPGTPATPRLVLAHQPDTAALLPAGSSSLVVSGHTHGGQITLPWVTRQWVLPGMSAQGWFEGLYATQAGPLFVTAGIGTIGLPARLAVVPRIDVLLLE</sequence>
<keyword evidence="1" id="KW-0472">Membrane</keyword>
<keyword evidence="1" id="KW-1133">Transmembrane helix</keyword>
<keyword evidence="4" id="KW-1185">Reference proteome</keyword>
<proteinExistence type="predicted"/>
<feature type="transmembrane region" description="Helical" evidence="1">
    <location>
        <begin position="112"/>
        <end position="130"/>
    </location>
</feature>
<dbReference type="KEGG" id="acis:CBP35_15590"/>
<dbReference type="InterPro" id="IPR004843">
    <property type="entry name" value="Calcineurin-like_PHP"/>
</dbReference>
<evidence type="ECO:0000313" key="3">
    <source>
        <dbReference type="EMBL" id="ART58026.1"/>
    </source>
</evidence>
<dbReference type="Pfam" id="PF00149">
    <property type="entry name" value="Metallophos"/>
    <property type="match status" value="1"/>
</dbReference>
<accession>A0A240UA87</accession>
<feature type="transmembrane region" description="Helical" evidence="1">
    <location>
        <begin position="86"/>
        <end position="105"/>
    </location>
</feature>
<feature type="domain" description="Calcineurin-like phosphoesterase" evidence="2">
    <location>
        <begin position="154"/>
        <end position="319"/>
    </location>
</feature>
<dbReference type="Gene3D" id="3.60.21.10">
    <property type="match status" value="1"/>
</dbReference>
<evidence type="ECO:0000256" key="1">
    <source>
        <dbReference type="SAM" id="Phobius"/>
    </source>
</evidence>
<dbReference type="SUPFAM" id="SSF56300">
    <property type="entry name" value="Metallo-dependent phosphatases"/>
    <property type="match status" value="1"/>
</dbReference>
<protein>
    <recommendedName>
        <fullName evidence="2">Calcineurin-like phosphoesterase domain-containing protein</fullName>
    </recommendedName>
</protein>
<dbReference type="PANTHER" id="PTHR31302">
    <property type="entry name" value="TRANSMEMBRANE PROTEIN WITH METALLOPHOSPHOESTERASE DOMAIN-RELATED"/>
    <property type="match status" value="1"/>
</dbReference>
<name>A0A240UA87_9BURK</name>
<evidence type="ECO:0000259" key="2">
    <source>
        <dbReference type="Pfam" id="PF00149"/>
    </source>
</evidence>
<dbReference type="PANTHER" id="PTHR31302:SF0">
    <property type="entry name" value="TRANSMEMBRANE PROTEIN WITH METALLOPHOSPHOESTERASE DOMAIN"/>
    <property type="match status" value="1"/>
</dbReference>
<evidence type="ECO:0000313" key="4">
    <source>
        <dbReference type="Proteomes" id="UP000194440"/>
    </source>
</evidence>
<dbReference type="InterPro" id="IPR051158">
    <property type="entry name" value="Metallophosphoesterase_sf"/>
</dbReference>
<dbReference type="KEGG" id="acip:CBP36_03350"/>
<reference evidence="3" key="1">
    <citation type="submission" date="2017-05" db="EMBL/GenBank/DDBJ databases">
        <title>Polyphasic characterization of four soil-derived phenanthrene-degrading Acidovorax strains and proposal of Acidovorax phenanthrenivorans sp. nov.</title>
        <authorList>
            <person name="Singleton D."/>
            <person name="Lee J."/>
            <person name="Dickey A.N."/>
            <person name="Stroud A."/>
            <person name="Scholl E.H."/>
            <person name="Wright F.A."/>
            <person name="Aitken M.D."/>
        </authorList>
    </citation>
    <scope>NUCLEOTIDE SEQUENCE</scope>
    <source>
        <strain evidence="3">P4</strain>
    </source>
</reference>
<dbReference type="GO" id="GO:0016787">
    <property type="term" value="F:hydrolase activity"/>
    <property type="evidence" value="ECO:0007669"/>
    <property type="project" value="InterPro"/>
</dbReference>
<dbReference type="InterPro" id="IPR029052">
    <property type="entry name" value="Metallo-depent_PP-like"/>
</dbReference>